<keyword evidence="3" id="KW-1185">Reference proteome</keyword>
<evidence type="ECO:0000313" key="3">
    <source>
        <dbReference type="Proteomes" id="UP000254848"/>
    </source>
</evidence>
<comment type="caution">
    <text evidence="2">The sequence shown here is derived from an EMBL/GenBank/DDBJ whole genome shotgun (WGS) entry which is preliminary data.</text>
</comment>
<dbReference type="RefSeq" id="WP_115458377.1">
    <property type="nucleotide sequence ID" value="NZ_QRAP01000004.1"/>
</dbReference>
<evidence type="ECO:0000313" key="2">
    <source>
        <dbReference type="EMBL" id="RDK92050.1"/>
    </source>
</evidence>
<dbReference type="AlphaFoldDB" id="A0A370QRZ9"/>
<dbReference type="InterPro" id="IPR007921">
    <property type="entry name" value="CHAP_dom"/>
</dbReference>
<dbReference type="OrthoDB" id="932638at2"/>
<gene>
    <name evidence="2" type="ORF">C8D90_104206</name>
</gene>
<evidence type="ECO:0000259" key="1">
    <source>
        <dbReference type="Pfam" id="PF05257"/>
    </source>
</evidence>
<dbReference type="EMBL" id="QRAP01000004">
    <property type="protein sequence ID" value="RDK92050.1"/>
    <property type="molecule type" value="Genomic_DNA"/>
</dbReference>
<sequence>MTIVLSASVGLGGANKPEEVRLVRQQLNAHFARVKTLPQIAQGTMADEELYKAIRILQFAMGIKAPDSVISPGGRTLKTLNTAPEVYKMEGRTIRGHQEGLPGNVQKRNLVNTKAVSHDQSTAWAYDVAKDDFPVNSNKCNKFVYDVIKEAGLDAYVTIRGAKRAPLAAEWADKNTYIPNWRVLSTDEKPAKGDVAAYPLSSGGSSYSGHTGFIVFLNGTLTNISAHGTSVYSTVGQFENNIDTRYRRYIGA</sequence>
<organism evidence="2 3">
    <name type="scientific">Enterobacillus tribolii</name>
    <dbReference type="NCBI Taxonomy" id="1487935"/>
    <lineage>
        <taxon>Bacteria</taxon>
        <taxon>Pseudomonadati</taxon>
        <taxon>Pseudomonadota</taxon>
        <taxon>Gammaproteobacteria</taxon>
        <taxon>Enterobacterales</taxon>
        <taxon>Hafniaceae</taxon>
        <taxon>Enterobacillus</taxon>
    </lineage>
</organism>
<dbReference type="Proteomes" id="UP000254848">
    <property type="component" value="Unassembled WGS sequence"/>
</dbReference>
<protein>
    <submittedName>
        <fullName evidence="2">CHAP domain-containing protein</fullName>
    </submittedName>
</protein>
<name>A0A370QRZ9_9GAMM</name>
<reference evidence="2 3" key="1">
    <citation type="submission" date="2018-07" db="EMBL/GenBank/DDBJ databases">
        <title>Genomic Encyclopedia of Type Strains, Phase IV (KMG-IV): sequencing the most valuable type-strain genomes for metagenomic binning, comparative biology and taxonomic classification.</title>
        <authorList>
            <person name="Goeker M."/>
        </authorList>
    </citation>
    <scope>NUCLEOTIDE SEQUENCE [LARGE SCALE GENOMIC DNA]</scope>
    <source>
        <strain evidence="2 3">DSM 103736</strain>
    </source>
</reference>
<proteinExistence type="predicted"/>
<feature type="domain" description="Peptidase C51" evidence="1">
    <location>
        <begin position="138"/>
        <end position="222"/>
    </location>
</feature>
<dbReference type="Pfam" id="PF05257">
    <property type="entry name" value="CHAP"/>
    <property type="match status" value="1"/>
</dbReference>
<accession>A0A370QRZ9</accession>